<evidence type="ECO:0000313" key="2">
    <source>
        <dbReference type="EMBL" id="OPJ72128.1"/>
    </source>
</evidence>
<proteinExistence type="predicted"/>
<reference evidence="2 3" key="1">
    <citation type="submission" date="2016-02" db="EMBL/GenBank/DDBJ databases">
        <title>Band-tailed pigeon sequencing and assembly.</title>
        <authorList>
            <person name="Soares A.E."/>
            <person name="Novak B.J."/>
            <person name="Rice E.S."/>
            <person name="O'Connell B."/>
            <person name="Chang D."/>
            <person name="Weber S."/>
            <person name="Shapiro B."/>
        </authorList>
    </citation>
    <scope>NUCLEOTIDE SEQUENCE [LARGE SCALE GENOMIC DNA]</scope>
    <source>
        <strain evidence="2">BTP2013</strain>
        <tissue evidence="2">Blood</tissue>
    </source>
</reference>
<feature type="region of interest" description="Disordered" evidence="1">
    <location>
        <begin position="1"/>
        <end position="30"/>
    </location>
</feature>
<name>A0A1V4JIY6_PATFA</name>
<comment type="caution">
    <text evidence="2">The sequence shown here is derived from an EMBL/GenBank/DDBJ whole genome shotgun (WGS) entry which is preliminary data.</text>
</comment>
<sequence>MLNTDNGLTVGEAKATRVPPGRRGEARGPWESCLTHEPFRIAPGTCSKRQPGALGHAGKSRESVEQFDTTLVQAALPSWRHQKVSAKRCQQILSSSLHRNPRDELRKSR</sequence>
<gene>
    <name evidence="2" type="ORF">AV530_009418</name>
</gene>
<dbReference type="EMBL" id="LSYS01007300">
    <property type="protein sequence ID" value="OPJ72128.1"/>
    <property type="molecule type" value="Genomic_DNA"/>
</dbReference>
<accession>A0A1V4JIY6</accession>
<keyword evidence="3" id="KW-1185">Reference proteome</keyword>
<dbReference type="AlphaFoldDB" id="A0A1V4JIY6"/>
<evidence type="ECO:0000313" key="3">
    <source>
        <dbReference type="Proteomes" id="UP000190648"/>
    </source>
</evidence>
<dbReference type="Proteomes" id="UP000190648">
    <property type="component" value="Unassembled WGS sequence"/>
</dbReference>
<evidence type="ECO:0000256" key="1">
    <source>
        <dbReference type="SAM" id="MobiDB-lite"/>
    </source>
</evidence>
<protein>
    <submittedName>
        <fullName evidence="2">Uncharacterized protein</fullName>
    </submittedName>
</protein>
<organism evidence="2 3">
    <name type="scientific">Patagioenas fasciata monilis</name>
    <dbReference type="NCBI Taxonomy" id="372326"/>
    <lineage>
        <taxon>Eukaryota</taxon>
        <taxon>Metazoa</taxon>
        <taxon>Chordata</taxon>
        <taxon>Craniata</taxon>
        <taxon>Vertebrata</taxon>
        <taxon>Euteleostomi</taxon>
        <taxon>Archelosauria</taxon>
        <taxon>Archosauria</taxon>
        <taxon>Dinosauria</taxon>
        <taxon>Saurischia</taxon>
        <taxon>Theropoda</taxon>
        <taxon>Coelurosauria</taxon>
        <taxon>Aves</taxon>
        <taxon>Neognathae</taxon>
        <taxon>Neoaves</taxon>
        <taxon>Columbimorphae</taxon>
        <taxon>Columbiformes</taxon>
        <taxon>Columbidae</taxon>
        <taxon>Patagioenas</taxon>
    </lineage>
</organism>